<dbReference type="EMBL" id="AP018786">
    <property type="protein sequence ID" value="BBF23457.1"/>
    <property type="molecule type" value="Genomic_DNA"/>
</dbReference>
<sequence length="752" mass="80733">MYRETARGTRTAGEGRGVGLLEKTLERTLPAAPSVPSVSATSGGVASGRASAGALPSSDPDPAPEAEAIARAKDLHAALRAAATGKTPRITPSEAARIRHVVYGSGFPWTRRHAILLRGLRATDEARWHLPEWSDAWLRNERRRGNEKTASGRVHGVGGGEERLIVREIGEVPAGTVILGGTQTGKGVVLTNLVSQSIFWGRTTVVVDPKSSPRMWDLVRASAEAVGKDAFRFHPLAADSVAIDLLAGAKRAGEIATRIVDATGMEASDFRSYCLLAVSVVCEAMMVLGEGPTLRSIHYAVFGAGGLESLMTRLADRVVDPWIERYPAARERLKALIPEEIPGRGGKLGAGSADTLRKVAFWEAFLGPGAVKAPLHLIEPEAEALDQTDPDEALALRGTVTMLWRAMRAERAATLAGERGNPAAARLEAEEKAMSELVSDFRHDVTHREKTISSLRKPLSQLTEGELGRLLSPSVDRIDATVVTLERIVRGRGILYASLDALKDRDLADTVGRLLLAGLVTLAGDLYNTASSGTHADPIELFIDEVSNVANRPLLEIANKGLEAGMHLTIVAQTVNDLGIGMGSREMAEAVLGNLRNVIVCNTEDRTTQEWVCEHVERVRVPVMTAGRSATTTRLGDRSAAKSTRIDAEEVPLVEPADLGTLPPQEAFVILSGAVWKVRFPQIRSGVPARLALNAAGAPKPARRFGERLRLALARLLPRAARVRIENAVAAREAARWTGEARTESEWLKANG</sequence>
<evidence type="ECO:0000313" key="4">
    <source>
        <dbReference type="Proteomes" id="UP000271003"/>
    </source>
</evidence>
<evidence type="ECO:0000259" key="2">
    <source>
        <dbReference type="Pfam" id="PF12696"/>
    </source>
</evidence>
<dbReference type="Gene3D" id="3.40.50.300">
    <property type="entry name" value="P-loop containing nucleotide triphosphate hydrolases"/>
    <property type="match status" value="1"/>
</dbReference>
<dbReference type="Proteomes" id="UP000271003">
    <property type="component" value="Chromosome"/>
</dbReference>
<gene>
    <name evidence="3" type="ORF">SUTMEG_13480</name>
</gene>
<dbReference type="InterPro" id="IPR027417">
    <property type="entry name" value="P-loop_NTPase"/>
</dbReference>
<feature type="domain" description="TraD/TraG TraM recognition site" evidence="2">
    <location>
        <begin position="538"/>
        <end position="663"/>
    </location>
</feature>
<keyword evidence="4" id="KW-1185">Reference proteome</keyword>
<accession>A0A2Z6ICT8</accession>
<feature type="region of interest" description="Disordered" evidence="1">
    <location>
        <begin position="1"/>
        <end position="64"/>
    </location>
</feature>
<protein>
    <recommendedName>
        <fullName evidence="2">TraD/TraG TraM recognition site domain-containing protein</fullName>
    </recommendedName>
</protein>
<name>A0A2Z6ICT8_9BURK</name>
<feature type="compositionally biased region" description="Low complexity" evidence="1">
    <location>
        <begin position="30"/>
        <end position="64"/>
    </location>
</feature>
<organism evidence="3 4">
    <name type="scientific">Sutterella megalosphaeroides</name>
    <dbReference type="NCBI Taxonomy" id="2494234"/>
    <lineage>
        <taxon>Bacteria</taxon>
        <taxon>Pseudomonadati</taxon>
        <taxon>Pseudomonadota</taxon>
        <taxon>Betaproteobacteria</taxon>
        <taxon>Burkholderiales</taxon>
        <taxon>Sutterellaceae</taxon>
        <taxon>Sutterella</taxon>
    </lineage>
</organism>
<dbReference type="AlphaFoldDB" id="A0A2Z6ICT8"/>
<evidence type="ECO:0000313" key="3">
    <source>
        <dbReference type="EMBL" id="BBF23457.1"/>
    </source>
</evidence>
<dbReference type="SUPFAM" id="SSF52540">
    <property type="entry name" value="P-loop containing nucleoside triphosphate hydrolases"/>
    <property type="match status" value="1"/>
</dbReference>
<dbReference type="InterPro" id="IPR032689">
    <property type="entry name" value="TraG-D_C"/>
</dbReference>
<evidence type="ECO:0000256" key="1">
    <source>
        <dbReference type="SAM" id="MobiDB-lite"/>
    </source>
</evidence>
<reference evidence="3 4" key="1">
    <citation type="journal article" date="2018" name="Int. J. Syst. Evol. Microbiol.">
        <title>Mesosutterella multiformis gen. nov., sp. nov., a member of the family Sutterellaceae and Sutterella megalosphaeroides sp. nov., isolated from human faeces.</title>
        <authorList>
            <person name="Sakamoto M."/>
            <person name="Ikeyama N."/>
            <person name="Kunihiro T."/>
            <person name="Iino T."/>
            <person name="Yuki M."/>
            <person name="Ohkuma M."/>
        </authorList>
    </citation>
    <scope>NUCLEOTIDE SEQUENCE [LARGE SCALE GENOMIC DNA]</scope>
    <source>
        <strain evidence="3 4">6FBBBH3</strain>
    </source>
</reference>
<proteinExistence type="predicted"/>
<dbReference type="CDD" id="cd01127">
    <property type="entry name" value="TrwB_TraG_TraD_VirD4"/>
    <property type="match status" value="1"/>
</dbReference>
<dbReference type="Pfam" id="PF12696">
    <property type="entry name" value="TraG-D_C"/>
    <property type="match status" value="1"/>
</dbReference>
<dbReference type="KEGG" id="sutt:SUTMEG_13480"/>